<evidence type="ECO:0000313" key="3">
    <source>
        <dbReference type="Proteomes" id="UP001066276"/>
    </source>
</evidence>
<keyword evidence="3" id="KW-1185">Reference proteome</keyword>
<dbReference type="AlphaFoldDB" id="A0AAV7KM24"/>
<dbReference type="EMBL" id="JANPWB010000016">
    <property type="protein sequence ID" value="KAJ1080211.1"/>
    <property type="molecule type" value="Genomic_DNA"/>
</dbReference>
<feature type="region of interest" description="Disordered" evidence="1">
    <location>
        <begin position="48"/>
        <end position="74"/>
    </location>
</feature>
<proteinExistence type="predicted"/>
<name>A0AAV7KM24_PLEWA</name>
<accession>A0AAV7KM24</accession>
<gene>
    <name evidence="2" type="ORF">NDU88_000431</name>
</gene>
<sequence>MACARGVERGRGRGLESEFRSFSCSNFCSFFLTLYRPLPCSAWRASDVSSHGGTRRGDHPTHAHGERNIDLTDDKGDDEVVETCFLLEENAFQSLL</sequence>
<evidence type="ECO:0000256" key="1">
    <source>
        <dbReference type="SAM" id="MobiDB-lite"/>
    </source>
</evidence>
<feature type="compositionally biased region" description="Basic and acidic residues" evidence="1">
    <location>
        <begin position="55"/>
        <end position="74"/>
    </location>
</feature>
<protein>
    <submittedName>
        <fullName evidence="2">Uncharacterized protein</fullName>
    </submittedName>
</protein>
<reference evidence="2" key="1">
    <citation type="journal article" date="2022" name="bioRxiv">
        <title>Sequencing and chromosome-scale assembly of the giantPleurodeles waltlgenome.</title>
        <authorList>
            <person name="Brown T."/>
            <person name="Elewa A."/>
            <person name="Iarovenko S."/>
            <person name="Subramanian E."/>
            <person name="Araus A.J."/>
            <person name="Petzold A."/>
            <person name="Susuki M."/>
            <person name="Suzuki K.-i.T."/>
            <person name="Hayashi T."/>
            <person name="Toyoda A."/>
            <person name="Oliveira C."/>
            <person name="Osipova E."/>
            <person name="Leigh N.D."/>
            <person name="Simon A."/>
            <person name="Yun M.H."/>
        </authorList>
    </citation>
    <scope>NUCLEOTIDE SEQUENCE</scope>
    <source>
        <strain evidence="2">20211129_DDA</strain>
        <tissue evidence="2">Liver</tissue>
    </source>
</reference>
<comment type="caution">
    <text evidence="2">The sequence shown here is derived from an EMBL/GenBank/DDBJ whole genome shotgun (WGS) entry which is preliminary data.</text>
</comment>
<dbReference type="Proteomes" id="UP001066276">
    <property type="component" value="Chromosome 12"/>
</dbReference>
<evidence type="ECO:0000313" key="2">
    <source>
        <dbReference type="EMBL" id="KAJ1080211.1"/>
    </source>
</evidence>
<organism evidence="2 3">
    <name type="scientific">Pleurodeles waltl</name>
    <name type="common">Iberian ribbed newt</name>
    <dbReference type="NCBI Taxonomy" id="8319"/>
    <lineage>
        <taxon>Eukaryota</taxon>
        <taxon>Metazoa</taxon>
        <taxon>Chordata</taxon>
        <taxon>Craniata</taxon>
        <taxon>Vertebrata</taxon>
        <taxon>Euteleostomi</taxon>
        <taxon>Amphibia</taxon>
        <taxon>Batrachia</taxon>
        <taxon>Caudata</taxon>
        <taxon>Salamandroidea</taxon>
        <taxon>Salamandridae</taxon>
        <taxon>Pleurodelinae</taxon>
        <taxon>Pleurodeles</taxon>
    </lineage>
</organism>